<evidence type="ECO:0000256" key="3">
    <source>
        <dbReference type="ARBA" id="ARBA00023237"/>
    </source>
</evidence>
<dbReference type="GO" id="GO:0009279">
    <property type="term" value="C:cell outer membrane"/>
    <property type="evidence" value="ECO:0007669"/>
    <property type="project" value="UniProtKB-SubCell"/>
</dbReference>
<reference evidence="8" key="1">
    <citation type="submission" date="2020-02" db="EMBL/GenBank/DDBJ databases">
        <title>Flavobacterium sp. genome.</title>
        <authorList>
            <person name="Jung H.S."/>
            <person name="Baek J.H."/>
            <person name="Jeon C.O."/>
        </authorList>
    </citation>
    <scope>NUCLEOTIDE SEQUENCE</scope>
    <source>
        <strain evidence="8">SE-s28</strain>
    </source>
</reference>
<dbReference type="InterPro" id="IPR050330">
    <property type="entry name" value="Bact_OuterMem_StrucFunc"/>
</dbReference>
<proteinExistence type="predicted"/>
<keyword evidence="3" id="KW-0998">Cell outer membrane</keyword>
<dbReference type="InterPro" id="IPR006664">
    <property type="entry name" value="OMP_bac"/>
</dbReference>
<feature type="domain" description="OmpA-like" evidence="7">
    <location>
        <begin position="96"/>
        <end position="214"/>
    </location>
</feature>
<dbReference type="RefSeq" id="WP_169527075.1">
    <property type="nucleotide sequence ID" value="NZ_JAAMPU010000103.1"/>
</dbReference>
<dbReference type="PRINTS" id="PR01021">
    <property type="entry name" value="OMPADOMAIN"/>
</dbReference>
<evidence type="ECO:0000256" key="1">
    <source>
        <dbReference type="ARBA" id="ARBA00004442"/>
    </source>
</evidence>
<keyword evidence="9" id="KW-1185">Reference proteome</keyword>
<evidence type="ECO:0000256" key="6">
    <source>
        <dbReference type="SAM" id="Phobius"/>
    </source>
</evidence>
<accession>A0A972JJ90</accession>
<dbReference type="SUPFAM" id="SSF103088">
    <property type="entry name" value="OmpA-like"/>
    <property type="match status" value="1"/>
</dbReference>
<evidence type="ECO:0000256" key="2">
    <source>
        <dbReference type="ARBA" id="ARBA00023136"/>
    </source>
</evidence>
<evidence type="ECO:0000259" key="7">
    <source>
        <dbReference type="PROSITE" id="PS51123"/>
    </source>
</evidence>
<gene>
    <name evidence="8" type="ORF">G6047_08005</name>
</gene>
<dbReference type="Proteomes" id="UP000712080">
    <property type="component" value="Unassembled WGS sequence"/>
</dbReference>
<feature type="transmembrane region" description="Helical" evidence="6">
    <location>
        <begin position="12"/>
        <end position="30"/>
    </location>
</feature>
<sequence length="214" mass="23587">MSDANTFEKNAWLLPLVLLIGLVGLSVWFFNRNVEVREPVSFTDTISTVITAVSPESKPDTLRKTVVLPDGSSLPFSKGTMEFKLVEFLNDNSRAAGKDVWFDFDDVNFDLNSSNITTESQTQLLNIATIFKQYPKLKAKVGGYTDKSANEPANVKLSQERADALQKALLAFGVSDIQLAGAEGYGSQFASVPATASEEERRPDRRMSLGIREK</sequence>
<keyword evidence="6" id="KW-0812">Transmembrane</keyword>
<dbReference type="EMBL" id="JAAMPU010000103">
    <property type="protein sequence ID" value="NMH27972.1"/>
    <property type="molecule type" value="Genomic_DNA"/>
</dbReference>
<dbReference type="CDD" id="cd07185">
    <property type="entry name" value="OmpA_C-like"/>
    <property type="match status" value="1"/>
</dbReference>
<dbReference type="Pfam" id="PF00691">
    <property type="entry name" value="OmpA"/>
    <property type="match status" value="1"/>
</dbReference>
<keyword evidence="6" id="KW-1133">Transmembrane helix</keyword>
<evidence type="ECO:0000256" key="5">
    <source>
        <dbReference type="SAM" id="MobiDB-lite"/>
    </source>
</evidence>
<keyword evidence="2 4" id="KW-0472">Membrane</keyword>
<dbReference type="Gene3D" id="3.30.1330.60">
    <property type="entry name" value="OmpA-like domain"/>
    <property type="match status" value="1"/>
</dbReference>
<comment type="subcellular location">
    <subcellularLocation>
        <location evidence="1">Cell outer membrane</location>
    </subcellularLocation>
</comment>
<protein>
    <submittedName>
        <fullName evidence="8">OmpA family protein</fullName>
    </submittedName>
</protein>
<evidence type="ECO:0000256" key="4">
    <source>
        <dbReference type="PROSITE-ProRule" id="PRU00473"/>
    </source>
</evidence>
<name>A0A972JJ90_9FLAO</name>
<evidence type="ECO:0000313" key="8">
    <source>
        <dbReference type="EMBL" id="NMH27972.1"/>
    </source>
</evidence>
<feature type="region of interest" description="Disordered" evidence="5">
    <location>
        <begin position="191"/>
        <end position="214"/>
    </location>
</feature>
<dbReference type="PROSITE" id="PS51123">
    <property type="entry name" value="OMPA_2"/>
    <property type="match status" value="1"/>
</dbReference>
<organism evidence="8 9">
    <name type="scientific">Flavobacterium silvaticum</name>
    <dbReference type="NCBI Taxonomy" id="1852020"/>
    <lineage>
        <taxon>Bacteria</taxon>
        <taxon>Pseudomonadati</taxon>
        <taxon>Bacteroidota</taxon>
        <taxon>Flavobacteriia</taxon>
        <taxon>Flavobacteriales</taxon>
        <taxon>Flavobacteriaceae</taxon>
        <taxon>Flavobacterium</taxon>
    </lineage>
</organism>
<feature type="compositionally biased region" description="Basic and acidic residues" evidence="5">
    <location>
        <begin position="198"/>
        <end position="214"/>
    </location>
</feature>
<dbReference type="AlphaFoldDB" id="A0A972JJ90"/>
<dbReference type="InterPro" id="IPR006665">
    <property type="entry name" value="OmpA-like"/>
</dbReference>
<evidence type="ECO:0000313" key="9">
    <source>
        <dbReference type="Proteomes" id="UP000712080"/>
    </source>
</evidence>
<dbReference type="PANTHER" id="PTHR30329:SF21">
    <property type="entry name" value="LIPOPROTEIN YIAD-RELATED"/>
    <property type="match status" value="1"/>
</dbReference>
<comment type="caution">
    <text evidence="8">The sequence shown here is derived from an EMBL/GenBank/DDBJ whole genome shotgun (WGS) entry which is preliminary data.</text>
</comment>
<dbReference type="InterPro" id="IPR036737">
    <property type="entry name" value="OmpA-like_sf"/>
</dbReference>
<dbReference type="PANTHER" id="PTHR30329">
    <property type="entry name" value="STATOR ELEMENT OF FLAGELLAR MOTOR COMPLEX"/>
    <property type="match status" value="1"/>
</dbReference>